<dbReference type="InterPro" id="IPR000014">
    <property type="entry name" value="PAS"/>
</dbReference>
<dbReference type="PANTHER" id="PTHR43155">
    <property type="entry name" value="CYCLIC DI-GMP PHOSPHODIESTERASE PA4108-RELATED"/>
    <property type="match status" value="1"/>
</dbReference>
<dbReference type="SMART" id="SM00091">
    <property type="entry name" value="PAS"/>
    <property type="match status" value="1"/>
</dbReference>
<dbReference type="InterPro" id="IPR035965">
    <property type="entry name" value="PAS-like_dom_sf"/>
</dbReference>
<evidence type="ECO:0000313" key="3">
    <source>
        <dbReference type="EMBL" id="UWZ85466.1"/>
    </source>
</evidence>
<dbReference type="Proteomes" id="UP001059380">
    <property type="component" value="Chromosome"/>
</dbReference>
<dbReference type="InterPro" id="IPR037522">
    <property type="entry name" value="HD_GYP_dom"/>
</dbReference>
<dbReference type="AlphaFoldDB" id="A0A9J7BUN5"/>
<dbReference type="KEGG" id="orp:MOP44_05870"/>
<dbReference type="SUPFAM" id="SSF55785">
    <property type="entry name" value="PYP-like sensor domain (PAS domain)"/>
    <property type="match status" value="1"/>
</dbReference>
<name>A0A9J7BUN5_9BACT</name>
<evidence type="ECO:0000259" key="1">
    <source>
        <dbReference type="PROSITE" id="PS50112"/>
    </source>
</evidence>
<protein>
    <submittedName>
        <fullName evidence="3">HD domain-containing protein</fullName>
    </submittedName>
</protein>
<dbReference type="SMART" id="SM00471">
    <property type="entry name" value="HDc"/>
    <property type="match status" value="1"/>
</dbReference>
<dbReference type="CDD" id="cd00077">
    <property type="entry name" value="HDc"/>
    <property type="match status" value="1"/>
</dbReference>
<accession>A0A9J7BUN5</accession>
<dbReference type="Pfam" id="PF13487">
    <property type="entry name" value="HD_5"/>
    <property type="match status" value="1"/>
</dbReference>
<dbReference type="Pfam" id="PF13185">
    <property type="entry name" value="GAF_2"/>
    <property type="match status" value="1"/>
</dbReference>
<dbReference type="EMBL" id="CP093313">
    <property type="protein sequence ID" value="UWZ85466.1"/>
    <property type="molecule type" value="Genomic_DNA"/>
</dbReference>
<dbReference type="SUPFAM" id="SSF55781">
    <property type="entry name" value="GAF domain-like"/>
    <property type="match status" value="1"/>
</dbReference>
<dbReference type="Gene3D" id="3.30.450.40">
    <property type="match status" value="1"/>
</dbReference>
<dbReference type="Gene3D" id="1.10.3210.10">
    <property type="entry name" value="Hypothetical protein af1432"/>
    <property type="match status" value="1"/>
</dbReference>
<dbReference type="CDD" id="cd00130">
    <property type="entry name" value="PAS"/>
    <property type="match status" value="1"/>
</dbReference>
<gene>
    <name evidence="3" type="ORF">MOP44_05870</name>
</gene>
<dbReference type="NCBIfam" id="TIGR00229">
    <property type="entry name" value="sensory_box"/>
    <property type="match status" value="1"/>
</dbReference>
<reference evidence="3" key="1">
    <citation type="submission" date="2021-04" db="EMBL/GenBank/DDBJ databases">
        <title>Phylogenetic analysis of Acidobacteriaceae.</title>
        <authorList>
            <person name="Qiu L."/>
            <person name="Zhang Q."/>
        </authorList>
    </citation>
    <scope>NUCLEOTIDE SEQUENCE</scope>
    <source>
        <strain evidence="3">DSM 25168</strain>
    </source>
</reference>
<dbReference type="PANTHER" id="PTHR43155:SF2">
    <property type="entry name" value="CYCLIC DI-GMP PHOSPHODIESTERASE PA4108"/>
    <property type="match status" value="1"/>
</dbReference>
<dbReference type="InterPro" id="IPR003607">
    <property type="entry name" value="HD/PDEase_dom"/>
</dbReference>
<proteinExistence type="predicted"/>
<dbReference type="SUPFAM" id="SSF109604">
    <property type="entry name" value="HD-domain/PDEase-like"/>
    <property type="match status" value="1"/>
</dbReference>
<feature type="domain" description="HD-GYP" evidence="2">
    <location>
        <begin position="330"/>
        <end position="524"/>
    </location>
</feature>
<dbReference type="InterPro" id="IPR003018">
    <property type="entry name" value="GAF"/>
</dbReference>
<dbReference type="RefSeq" id="WP_260795004.1">
    <property type="nucleotide sequence ID" value="NZ_CP093313.1"/>
</dbReference>
<sequence>MTETAGELTDFPRDPTETNLRLYELSWKIALDGKVIIELPSGRILDCNPAAERMAGLPRAAIVGRRVEELLSPEDEPRVLELLGEMSPLPERLRDFRLVRPNGQAFAILVSTSGALTLDDGRVVSVCEFQDLSVQKHQEHRLATKRWALSAYAAAANALSDQHNQSSLLRAICAAIVTEPAYVFAWIGVAEHDAEQTMRVAAEAGPGSGLLEGLRLTWGDNERGQGPASKAIRTGTIQIVPDTRKMQASSPWTDRFIDFGIDSCIAVPFQAEELRGALVVCAENAEAFGQVPVDMFTHLAQQVAHGLIAIQHDHLLKAEREHALAMERRLNEAMLLMIEPMSLAMEMRDPYTAGHQNRVADIAVAIGAEMGWTADRLRGLRIAALIHDIGKMSIPAEILTKPGRLSATERALVSEHCEHGYRVLKGIPFPWPVAAMVLQHHEKLDGSGYPNGLKGETILPETRVLTVADMLEGMSSHRPYRAAHPIEKALEILESEAGTALDAEVVAVCARLCGEGKLTEFLDR</sequence>
<evidence type="ECO:0000313" key="4">
    <source>
        <dbReference type="Proteomes" id="UP001059380"/>
    </source>
</evidence>
<dbReference type="Gene3D" id="3.30.450.20">
    <property type="entry name" value="PAS domain"/>
    <property type="match status" value="1"/>
</dbReference>
<dbReference type="Pfam" id="PF13426">
    <property type="entry name" value="PAS_9"/>
    <property type="match status" value="1"/>
</dbReference>
<evidence type="ECO:0000259" key="2">
    <source>
        <dbReference type="PROSITE" id="PS51832"/>
    </source>
</evidence>
<feature type="domain" description="PAS" evidence="1">
    <location>
        <begin position="41"/>
        <end position="83"/>
    </location>
</feature>
<dbReference type="PROSITE" id="PS51832">
    <property type="entry name" value="HD_GYP"/>
    <property type="match status" value="1"/>
</dbReference>
<dbReference type="PROSITE" id="PS50112">
    <property type="entry name" value="PAS"/>
    <property type="match status" value="1"/>
</dbReference>
<organism evidence="3 4">
    <name type="scientific">Occallatibacter riparius</name>
    <dbReference type="NCBI Taxonomy" id="1002689"/>
    <lineage>
        <taxon>Bacteria</taxon>
        <taxon>Pseudomonadati</taxon>
        <taxon>Acidobacteriota</taxon>
        <taxon>Terriglobia</taxon>
        <taxon>Terriglobales</taxon>
        <taxon>Acidobacteriaceae</taxon>
        <taxon>Occallatibacter</taxon>
    </lineage>
</organism>
<dbReference type="InterPro" id="IPR029016">
    <property type="entry name" value="GAF-like_dom_sf"/>
</dbReference>
<keyword evidence="4" id="KW-1185">Reference proteome</keyword>